<gene>
    <name evidence="2" type="ORF">GOODEAATRI_003314</name>
</gene>
<organism evidence="2 3">
    <name type="scientific">Goodea atripinnis</name>
    <dbReference type="NCBI Taxonomy" id="208336"/>
    <lineage>
        <taxon>Eukaryota</taxon>
        <taxon>Metazoa</taxon>
        <taxon>Chordata</taxon>
        <taxon>Craniata</taxon>
        <taxon>Vertebrata</taxon>
        <taxon>Euteleostomi</taxon>
        <taxon>Actinopterygii</taxon>
        <taxon>Neopterygii</taxon>
        <taxon>Teleostei</taxon>
        <taxon>Neoteleostei</taxon>
        <taxon>Acanthomorphata</taxon>
        <taxon>Ovalentaria</taxon>
        <taxon>Atherinomorphae</taxon>
        <taxon>Cyprinodontiformes</taxon>
        <taxon>Goodeidae</taxon>
        <taxon>Goodea</taxon>
    </lineage>
</organism>
<evidence type="ECO:0000313" key="2">
    <source>
        <dbReference type="EMBL" id="MEQ2160819.1"/>
    </source>
</evidence>
<reference evidence="2 3" key="1">
    <citation type="submission" date="2021-06" db="EMBL/GenBank/DDBJ databases">
        <authorList>
            <person name="Palmer J.M."/>
        </authorList>
    </citation>
    <scope>NUCLEOTIDE SEQUENCE [LARGE SCALE GENOMIC DNA]</scope>
    <source>
        <strain evidence="2 3">GA_2019</strain>
        <tissue evidence="2">Muscle</tissue>
    </source>
</reference>
<comment type="caution">
    <text evidence="2">The sequence shown here is derived from an EMBL/GenBank/DDBJ whole genome shotgun (WGS) entry which is preliminary data.</text>
</comment>
<sequence length="121" mass="13266">SCNLSCLRQRMEKQVKTYIKALKKSINQERFLIRVAGLEYEVAQKLPQAAPIQDHCAPGWERVNGRCVICLPGSYYHGGQERCVQCPPGTFQEKEGQLACDLCPGSDGHGAVGARNISSCA</sequence>
<keyword evidence="3" id="KW-1185">Reference proteome</keyword>
<dbReference type="PANTHER" id="PTHR24046">
    <property type="entry name" value="SIGNAL PEPTIDE, CUB AND EGF-LIKE DOMAIN-CONTAINING"/>
    <property type="match status" value="1"/>
</dbReference>
<dbReference type="Proteomes" id="UP001476798">
    <property type="component" value="Unassembled WGS sequence"/>
</dbReference>
<dbReference type="SMART" id="SM01411">
    <property type="entry name" value="Ephrin_rec_like"/>
    <property type="match status" value="1"/>
</dbReference>
<protein>
    <recommendedName>
        <fullName evidence="1">Tyrosine-protein kinase ephrin type A/B receptor-like domain-containing protein</fullName>
    </recommendedName>
</protein>
<dbReference type="SUPFAM" id="SSF57184">
    <property type="entry name" value="Growth factor receptor domain"/>
    <property type="match status" value="1"/>
</dbReference>
<evidence type="ECO:0000313" key="3">
    <source>
        <dbReference type="Proteomes" id="UP001476798"/>
    </source>
</evidence>
<dbReference type="InterPro" id="IPR052071">
    <property type="entry name" value="SCUB_EGF-like_domain"/>
</dbReference>
<feature type="non-terminal residue" evidence="2">
    <location>
        <position position="121"/>
    </location>
</feature>
<proteinExistence type="predicted"/>
<evidence type="ECO:0000259" key="1">
    <source>
        <dbReference type="Pfam" id="PF07699"/>
    </source>
</evidence>
<dbReference type="Pfam" id="PF07699">
    <property type="entry name" value="Ephrin_rec_like"/>
    <property type="match status" value="1"/>
</dbReference>
<feature type="domain" description="Tyrosine-protein kinase ephrin type A/B receptor-like" evidence="1">
    <location>
        <begin position="73"/>
        <end position="120"/>
    </location>
</feature>
<name>A0ABV0MNY3_9TELE</name>
<accession>A0ABV0MNY3</accession>
<dbReference type="InterPro" id="IPR011641">
    <property type="entry name" value="Tyr-kin_ephrin_A/B_rcpt-like"/>
</dbReference>
<feature type="non-terminal residue" evidence="2">
    <location>
        <position position="1"/>
    </location>
</feature>
<dbReference type="Gene3D" id="2.10.50.10">
    <property type="entry name" value="Tumor Necrosis Factor Receptor, subunit A, domain 2"/>
    <property type="match status" value="1"/>
</dbReference>
<dbReference type="EMBL" id="JAHRIO010010123">
    <property type="protein sequence ID" value="MEQ2160819.1"/>
    <property type="molecule type" value="Genomic_DNA"/>
</dbReference>
<dbReference type="PANTHER" id="PTHR24046:SF2">
    <property type="entry name" value="SIGNAL PEPTIDE, CUB AND EGF-LIKE DOMAIN-CONTAINING PROTEIN 3"/>
    <property type="match status" value="1"/>
</dbReference>
<dbReference type="InterPro" id="IPR009030">
    <property type="entry name" value="Growth_fac_rcpt_cys_sf"/>
</dbReference>